<sequence>MIPLKKKRCYHSLVTTRTVSSTDPFFECVRVCDVRTI</sequence>
<evidence type="ECO:0000313" key="1">
    <source>
        <dbReference type="EnsemblPlants" id="KQL25918"/>
    </source>
</evidence>
<dbReference type="EnsemblPlants" id="KQL25918">
    <property type="protein sequence ID" value="KQL25918"/>
    <property type="gene ID" value="SETIT_033785mg"/>
</dbReference>
<protein>
    <submittedName>
        <fullName evidence="1">Uncharacterized protein</fullName>
    </submittedName>
</protein>
<dbReference type="AlphaFoldDB" id="K4A4I1"/>
<dbReference type="Gramene" id="KQL25918">
    <property type="protein sequence ID" value="KQL25918"/>
    <property type="gene ID" value="SETIT_033785mg"/>
</dbReference>
<proteinExistence type="predicted"/>
<dbReference type="EMBL" id="AGNK02001261">
    <property type="status" value="NOT_ANNOTATED_CDS"/>
    <property type="molecule type" value="Genomic_DNA"/>
</dbReference>
<dbReference type="Proteomes" id="UP000004995">
    <property type="component" value="Unassembled WGS sequence"/>
</dbReference>
<accession>K4A4I1</accession>
<name>K4A4I1_SETIT</name>
<organism evidence="1 2">
    <name type="scientific">Setaria italica</name>
    <name type="common">Foxtail millet</name>
    <name type="synonym">Panicum italicum</name>
    <dbReference type="NCBI Taxonomy" id="4555"/>
    <lineage>
        <taxon>Eukaryota</taxon>
        <taxon>Viridiplantae</taxon>
        <taxon>Streptophyta</taxon>
        <taxon>Embryophyta</taxon>
        <taxon>Tracheophyta</taxon>
        <taxon>Spermatophyta</taxon>
        <taxon>Magnoliopsida</taxon>
        <taxon>Liliopsida</taxon>
        <taxon>Poales</taxon>
        <taxon>Poaceae</taxon>
        <taxon>PACMAD clade</taxon>
        <taxon>Panicoideae</taxon>
        <taxon>Panicodae</taxon>
        <taxon>Paniceae</taxon>
        <taxon>Cenchrinae</taxon>
        <taxon>Setaria</taxon>
    </lineage>
</organism>
<dbReference type="InParanoid" id="K4A4I1"/>
<evidence type="ECO:0000313" key="2">
    <source>
        <dbReference type="Proteomes" id="UP000004995"/>
    </source>
</evidence>
<keyword evidence="2" id="KW-1185">Reference proteome</keyword>
<dbReference type="HOGENOM" id="CLU_3351940_0_0_1"/>
<reference evidence="1" key="2">
    <citation type="submission" date="2018-08" db="UniProtKB">
        <authorList>
            <consortium name="EnsemblPlants"/>
        </authorList>
    </citation>
    <scope>IDENTIFICATION</scope>
    <source>
        <strain evidence="1">Yugu1</strain>
    </source>
</reference>
<reference evidence="2" key="1">
    <citation type="journal article" date="2012" name="Nat. Biotechnol.">
        <title>Reference genome sequence of the model plant Setaria.</title>
        <authorList>
            <person name="Bennetzen J.L."/>
            <person name="Schmutz J."/>
            <person name="Wang H."/>
            <person name="Percifield R."/>
            <person name="Hawkins J."/>
            <person name="Pontaroli A.C."/>
            <person name="Estep M."/>
            <person name="Feng L."/>
            <person name="Vaughn J.N."/>
            <person name="Grimwood J."/>
            <person name="Jenkins J."/>
            <person name="Barry K."/>
            <person name="Lindquist E."/>
            <person name="Hellsten U."/>
            <person name="Deshpande S."/>
            <person name="Wang X."/>
            <person name="Wu X."/>
            <person name="Mitros T."/>
            <person name="Triplett J."/>
            <person name="Yang X."/>
            <person name="Ye C.Y."/>
            <person name="Mauro-Herrera M."/>
            <person name="Wang L."/>
            <person name="Li P."/>
            <person name="Sharma M."/>
            <person name="Sharma R."/>
            <person name="Ronald P.C."/>
            <person name="Panaud O."/>
            <person name="Kellogg E.A."/>
            <person name="Brutnell T.P."/>
            <person name="Doust A.N."/>
            <person name="Tuskan G.A."/>
            <person name="Rokhsar D."/>
            <person name="Devos K.M."/>
        </authorList>
    </citation>
    <scope>NUCLEOTIDE SEQUENCE [LARGE SCALE GENOMIC DNA]</scope>
    <source>
        <strain evidence="2">cv. Yugu1</strain>
    </source>
</reference>